<dbReference type="EMBL" id="BAIQ01000007">
    <property type="protein sequence ID" value="GAE14807.1"/>
    <property type="molecule type" value="Genomic_DNA"/>
</dbReference>
<sequence>MICDNYEYSSWVYAAISDYERAYRCLEKMSVLGRELQSNNKLRNIEQEISYKRYQDQKHATEMKERGYEIELLKRNVWLLSSVLILGVIAGVFISNRKYLIRDIRIRSMPRR</sequence>
<gene>
    <name evidence="2" type="ORF">JCM6292_995</name>
</gene>
<dbReference type="Proteomes" id="UP000018861">
    <property type="component" value="Unassembled WGS sequence"/>
</dbReference>
<evidence type="ECO:0000313" key="3">
    <source>
        <dbReference type="Proteomes" id="UP000018861"/>
    </source>
</evidence>
<feature type="transmembrane region" description="Helical" evidence="1">
    <location>
        <begin position="77"/>
        <end position="95"/>
    </location>
</feature>
<keyword evidence="1" id="KW-0812">Transmembrane</keyword>
<evidence type="ECO:0000313" key="2">
    <source>
        <dbReference type="EMBL" id="GAE14807.1"/>
    </source>
</evidence>
<name>W4P4V6_9BACE</name>
<organism evidence="2 3">
    <name type="scientific">Bacteroides pyogenes JCM 6292</name>
    <dbReference type="NCBI Taxonomy" id="1235809"/>
    <lineage>
        <taxon>Bacteria</taxon>
        <taxon>Pseudomonadati</taxon>
        <taxon>Bacteroidota</taxon>
        <taxon>Bacteroidia</taxon>
        <taxon>Bacteroidales</taxon>
        <taxon>Bacteroidaceae</taxon>
        <taxon>Bacteroides</taxon>
    </lineage>
</organism>
<protein>
    <submittedName>
        <fullName evidence="2">Uncharacterized protein</fullName>
    </submittedName>
</protein>
<reference evidence="2 3" key="1">
    <citation type="journal article" date="2014" name="Genome Announc.">
        <title>Draft Genome Sequences of Three Strains of Bacteroides pyogenes Isolated from a Cat and Swine.</title>
        <authorList>
            <person name="Sakamoto M."/>
            <person name="Oshima K."/>
            <person name="Suda W."/>
            <person name="Kitamura K."/>
            <person name="Iida T."/>
            <person name="Hattori M."/>
            <person name="Ohkuma M."/>
        </authorList>
    </citation>
    <scope>NUCLEOTIDE SEQUENCE [LARGE SCALE GENOMIC DNA]</scope>
    <source>
        <strain evidence="2 3">JCM 6292</strain>
    </source>
</reference>
<accession>W4P4V6</accession>
<dbReference type="AlphaFoldDB" id="W4P4V6"/>
<comment type="caution">
    <text evidence="2">The sequence shown here is derived from an EMBL/GenBank/DDBJ whole genome shotgun (WGS) entry which is preliminary data.</text>
</comment>
<proteinExistence type="predicted"/>
<keyword evidence="1" id="KW-0472">Membrane</keyword>
<evidence type="ECO:0000256" key="1">
    <source>
        <dbReference type="SAM" id="Phobius"/>
    </source>
</evidence>
<keyword evidence="1" id="KW-1133">Transmembrane helix</keyword>